<protein>
    <submittedName>
        <fullName evidence="1">Uncharacterized protein</fullName>
    </submittedName>
</protein>
<organism evidence="1 2">
    <name type="scientific">Solanum commersonii</name>
    <name type="common">Commerson's wild potato</name>
    <name type="synonym">Commerson's nightshade</name>
    <dbReference type="NCBI Taxonomy" id="4109"/>
    <lineage>
        <taxon>Eukaryota</taxon>
        <taxon>Viridiplantae</taxon>
        <taxon>Streptophyta</taxon>
        <taxon>Embryophyta</taxon>
        <taxon>Tracheophyta</taxon>
        <taxon>Spermatophyta</taxon>
        <taxon>Magnoliopsida</taxon>
        <taxon>eudicotyledons</taxon>
        <taxon>Gunneridae</taxon>
        <taxon>Pentapetalae</taxon>
        <taxon>asterids</taxon>
        <taxon>lamiids</taxon>
        <taxon>Solanales</taxon>
        <taxon>Solanaceae</taxon>
        <taxon>Solanoideae</taxon>
        <taxon>Solaneae</taxon>
        <taxon>Solanum</taxon>
    </lineage>
</organism>
<dbReference type="OrthoDB" id="410404at2759"/>
<dbReference type="EMBL" id="JACXVP010000007">
    <property type="protein sequence ID" value="KAG5594555.1"/>
    <property type="molecule type" value="Genomic_DNA"/>
</dbReference>
<reference evidence="1 2" key="1">
    <citation type="submission" date="2020-09" db="EMBL/GenBank/DDBJ databases">
        <title>De no assembly of potato wild relative species, Solanum commersonii.</title>
        <authorList>
            <person name="Cho K."/>
        </authorList>
    </citation>
    <scope>NUCLEOTIDE SEQUENCE [LARGE SCALE GENOMIC DNA]</scope>
    <source>
        <strain evidence="1">LZ3.2</strain>
        <tissue evidence="1">Leaf</tissue>
    </source>
</reference>
<proteinExistence type="predicted"/>
<dbReference type="AlphaFoldDB" id="A0A9J5Y1P5"/>
<evidence type="ECO:0000313" key="1">
    <source>
        <dbReference type="EMBL" id="KAG5594555.1"/>
    </source>
</evidence>
<keyword evidence="2" id="KW-1185">Reference proteome</keyword>
<evidence type="ECO:0000313" key="2">
    <source>
        <dbReference type="Proteomes" id="UP000824120"/>
    </source>
</evidence>
<gene>
    <name evidence="1" type="ORF">H5410_035787</name>
</gene>
<sequence>MAMGHTRRDIIRNKVYRDKVEMASVTDNTRKVREGARMHRRCERLVVARVRRGRDQLTVHKSEHEKIQRTCIQDPAEEGPNTKQNTIIDLFDNQNLKKEIATAKEPAN</sequence>
<accession>A0A9J5Y1P5</accession>
<name>A0A9J5Y1P5_SOLCO</name>
<dbReference type="Proteomes" id="UP000824120">
    <property type="component" value="Chromosome 7"/>
</dbReference>
<comment type="caution">
    <text evidence="1">The sequence shown here is derived from an EMBL/GenBank/DDBJ whole genome shotgun (WGS) entry which is preliminary data.</text>
</comment>